<dbReference type="EMBL" id="VSSQ01045226">
    <property type="protein sequence ID" value="MPM99109.1"/>
    <property type="molecule type" value="Genomic_DNA"/>
</dbReference>
<protein>
    <recommendedName>
        <fullName evidence="2">Heavy metal-binding domain-containing protein</fullName>
    </recommendedName>
</protein>
<dbReference type="SUPFAM" id="SSF117782">
    <property type="entry name" value="YbjQ-like"/>
    <property type="match status" value="1"/>
</dbReference>
<reference evidence="1" key="1">
    <citation type="submission" date="2019-08" db="EMBL/GenBank/DDBJ databases">
        <authorList>
            <person name="Kucharzyk K."/>
            <person name="Murdoch R.W."/>
            <person name="Higgins S."/>
            <person name="Loffler F."/>
        </authorList>
    </citation>
    <scope>NUCLEOTIDE SEQUENCE</scope>
</reference>
<dbReference type="Gene3D" id="3.30.110.70">
    <property type="entry name" value="Hypothetical protein apc22750. Chain B"/>
    <property type="match status" value="1"/>
</dbReference>
<sequence>MQDIIVTTGDLKRNYEVIGPVYFQVSNKGIFSSALSVLLTQYEKELQQMKSKGALSTERDDWGFLYGEYSVGQSDFEKGFFVAVQEIKKRAALLDADAVICMKQDIDLDTNGCTFFYMQMYGTAVRFVN</sequence>
<proteinExistence type="predicted"/>
<name>A0A645ECQ4_9ZZZZ</name>
<evidence type="ECO:0008006" key="2">
    <source>
        <dbReference type="Google" id="ProtNLM"/>
    </source>
</evidence>
<organism evidence="1">
    <name type="scientific">bioreactor metagenome</name>
    <dbReference type="NCBI Taxonomy" id="1076179"/>
    <lineage>
        <taxon>unclassified sequences</taxon>
        <taxon>metagenomes</taxon>
        <taxon>ecological metagenomes</taxon>
    </lineage>
</organism>
<evidence type="ECO:0000313" key="1">
    <source>
        <dbReference type="EMBL" id="MPM99109.1"/>
    </source>
</evidence>
<dbReference type="AlphaFoldDB" id="A0A645ECQ4"/>
<accession>A0A645ECQ4</accession>
<comment type="caution">
    <text evidence="1">The sequence shown here is derived from an EMBL/GenBank/DDBJ whole genome shotgun (WGS) entry which is preliminary data.</text>
</comment>
<gene>
    <name evidence="1" type="ORF">SDC9_146300</name>
</gene>
<dbReference type="InterPro" id="IPR035439">
    <property type="entry name" value="UPF0145_dom_sf"/>
</dbReference>